<reference evidence="2" key="1">
    <citation type="submission" date="2023-07" db="EMBL/GenBank/DDBJ databases">
        <title>Shewanella mangrovi sp. nov., an acetaldehyde- degrading bacterium isolated from mangrove sediment.</title>
        <authorList>
            <person name="Liu Y."/>
        </authorList>
    </citation>
    <scope>NUCLEOTIDE SEQUENCE [LARGE SCALE GENOMIC DNA]</scope>
    <source>
        <strain evidence="2">C32</strain>
    </source>
</reference>
<feature type="non-terminal residue" evidence="1">
    <location>
        <position position="1"/>
    </location>
</feature>
<keyword evidence="2" id="KW-1185">Reference proteome</keyword>
<gene>
    <name evidence="1" type="ORF">L9G74_20735</name>
</gene>
<comment type="caution">
    <text evidence="1">The sequence shown here is derived from an EMBL/GenBank/DDBJ whole genome shotgun (WGS) entry which is preliminary data.</text>
</comment>
<protein>
    <submittedName>
        <fullName evidence="1">Uncharacterized protein</fullName>
    </submittedName>
</protein>
<evidence type="ECO:0000313" key="2">
    <source>
        <dbReference type="Proteomes" id="UP001201549"/>
    </source>
</evidence>
<name>A0ABT2FR90_9GAMM</name>
<sequence>ENNSGPTFSISVIPDLVPKVVQDWNVSFPVSLDFVANSSAAKISEGSHPNKEFLNHPEDF</sequence>
<organism evidence="1 2">
    <name type="scientific">Shewanella electrica</name>
    <dbReference type="NCBI Taxonomy" id="515560"/>
    <lineage>
        <taxon>Bacteria</taxon>
        <taxon>Pseudomonadati</taxon>
        <taxon>Pseudomonadota</taxon>
        <taxon>Gammaproteobacteria</taxon>
        <taxon>Alteromonadales</taxon>
        <taxon>Shewanellaceae</taxon>
        <taxon>Shewanella</taxon>
    </lineage>
</organism>
<accession>A0ABT2FR90</accession>
<evidence type="ECO:0000313" key="1">
    <source>
        <dbReference type="EMBL" id="MCS4558847.1"/>
    </source>
</evidence>
<proteinExistence type="predicted"/>
<dbReference type="EMBL" id="JAKOGG010000309">
    <property type="protein sequence ID" value="MCS4558847.1"/>
    <property type="molecule type" value="Genomic_DNA"/>
</dbReference>
<dbReference type="Proteomes" id="UP001201549">
    <property type="component" value="Unassembled WGS sequence"/>
</dbReference>